<gene>
    <name evidence="2" type="ORF">HPB48_004130</name>
</gene>
<reference evidence="2 3" key="1">
    <citation type="journal article" date="2020" name="Cell">
        <title>Large-Scale Comparative Analyses of Tick Genomes Elucidate Their Genetic Diversity and Vector Capacities.</title>
        <authorList>
            <consortium name="Tick Genome and Microbiome Consortium (TIGMIC)"/>
            <person name="Jia N."/>
            <person name="Wang J."/>
            <person name="Shi W."/>
            <person name="Du L."/>
            <person name="Sun Y."/>
            <person name="Zhan W."/>
            <person name="Jiang J.F."/>
            <person name="Wang Q."/>
            <person name="Zhang B."/>
            <person name="Ji P."/>
            <person name="Bell-Sakyi L."/>
            <person name="Cui X.M."/>
            <person name="Yuan T.T."/>
            <person name="Jiang B.G."/>
            <person name="Yang W.F."/>
            <person name="Lam T.T."/>
            <person name="Chang Q.C."/>
            <person name="Ding S.J."/>
            <person name="Wang X.J."/>
            <person name="Zhu J.G."/>
            <person name="Ruan X.D."/>
            <person name="Zhao L."/>
            <person name="Wei J.T."/>
            <person name="Ye R.Z."/>
            <person name="Que T.C."/>
            <person name="Du C.H."/>
            <person name="Zhou Y.H."/>
            <person name="Cheng J.X."/>
            <person name="Dai P.F."/>
            <person name="Guo W.B."/>
            <person name="Han X.H."/>
            <person name="Huang E.J."/>
            <person name="Li L.F."/>
            <person name="Wei W."/>
            <person name="Gao Y.C."/>
            <person name="Liu J.Z."/>
            <person name="Shao H.Z."/>
            <person name="Wang X."/>
            <person name="Wang C.C."/>
            <person name="Yang T.C."/>
            <person name="Huo Q.B."/>
            <person name="Li W."/>
            <person name="Chen H.Y."/>
            <person name="Chen S.E."/>
            <person name="Zhou L.G."/>
            <person name="Ni X.B."/>
            <person name="Tian J.H."/>
            <person name="Sheng Y."/>
            <person name="Liu T."/>
            <person name="Pan Y.S."/>
            <person name="Xia L.Y."/>
            <person name="Li J."/>
            <person name="Zhao F."/>
            <person name="Cao W.C."/>
        </authorList>
    </citation>
    <scope>NUCLEOTIDE SEQUENCE [LARGE SCALE GENOMIC DNA]</scope>
    <source>
        <strain evidence="2">HaeL-2018</strain>
    </source>
</reference>
<name>A0A9J6FMW4_HAELO</name>
<dbReference type="AlphaFoldDB" id="A0A9J6FMW4"/>
<evidence type="ECO:0000313" key="3">
    <source>
        <dbReference type="Proteomes" id="UP000821853"/>
    </source>
</evidence>
<feature type="region of interest" description="Disordered" evidence="1">
    <location>
        <begin position="44"/>
        <end position="64"/>
    </location>
</feature>
<feature type="region of interest" description="Disordered" evidence="1">
    <location>
        <begin position="91"/>
        <end position="118"/>
    </location>
</feature>
<proteinExistence type="predicted"/>
<evidence type="ECO:0000256" key="1">
    <source>
        <dbReference type="SAM" id="MobiDB-lite"/>
    </source>
</evidence>
<comment type="caution">
    <text evidence="2">The sequence shown here is derived from an EMBL/GenBank/DDBJ whole genome shotgun (WGS) entry which is preliminary data.</text>
</comment>
<dbReference type="VEuPathDB" id="VectorBase:HLOH_044447"/>
<protein>
    <submittedName>
        <fullName evidence="2">Uncharacterized protein</fullName>
    </submittedName>
</protein>
<accession>A0A9J6FMW4</accession>
<sequence length="135" mass="14398">MRGGVVEIPKEVRGWAALAMWPPRTQTGREGGVVVCGRGSWKRAAATKRAEAPPQDSPPGLNDLRAEIRTPCTAAALLGSTARTLVVVDETASSPPVAQAHRRGAQAKDANGRATHTSERPCHGACFFFFFFPDC</sequence>
<dbReference type="EMBL" id="JABSTR010000002">
    <property type="protein sequence ID" value="KAH9363609.1"/>
    <property type="molecule type" value="Genomic_DNA"/>
</dbReference>
<evidence type="ECO:0000313" key="2">
    <source>
        <dbReference type="EMBL" id="KAH9363609.1"/>
    </source>
</evidence>
<dbReference type="Proteomes" id="UP000821853">
    <property type="component" value="Chromosome 10"/>
</dbReference>
<organism evidence="2 3">
    <name type="scientific">Haemaphysalis longicornis</name>
    <name type="common">Bush tick</name>
    <dbReference type="NCBI Taxonomy" id="44386"/>
    <lineage>
        <taxon>Eukaryota</taxon>
        <taxon>Metazoa</taxon>
        <taxon>Ecdysozoa</taxon>
        <taxon>Arthropoda</taxon>
        <taxon>Chelicerata</taxon>
        <taxon>Arachnida</taxon>
        <taxon>Acari</taxon>
        <taxon>Parasitiformes</taxon>
        <taxon>Ixodida</taxon>
        <taxon>Ixodoidea</taxon>
        <taxon>Ixodidae</taxon>
        <taxon>Haemaphysalinae</taxon>
        <taxon>Haemaphysalis</taxon>
    </lineage>
</organism>
<keyword evidence="3" id="KW-1185">Reference proteome</keyword>